<name>A0A8J2FPT4_9BACT</name>
<accession>A0A8J2FPT4</accession>
<comment type="caution">
    <text evidence="1">The sequence shown here is derived from an EMBL/GenBank/DDBJ whole genome shotgun (WGS) entry which is preliminary data.</text>
</comment>
<dbReference type="Proteomes" id="UP000663859">
    <property type="component" value="Unassembled WGS sequence"/>
</dbReference>
<gene>
    <name evidence="1" type="ORF">MPNT_80055</name>
</gene>
<organism evidence="1 2">
    <name type="scientific">Candidatus Methylacidithermus pantelleriae</name>
    <dbReference type="NCBI Taxonomy" id="2744239"/>
    <lineage>
        <taxon>Bacteria</taxon>
        <taxon>Pseudomonadati</taxon>
        <taxon>Verrucomicrobiota</taxon>
        <taxon>Methylacidiphilae</taxon>
        <taxon>Methylacidiphilales</taxon>
        <taxon>Methylacidiphilaceae</taxon>
        <taxon>Candidatus Methylacidithermus</taxon>
    </lineage>
</organism>
<dbReference type="EMBL" id="CAJNOB010000070">
    <property type="protein sequence ID" value="CAF0704990.1"/>
    <property type="molecule type" value="Genomic_DNA"/>
</dbReference>
<dbReference type="InterPro" id="IPR038527">
    <property type="entry name" value="HupH_C_sf"/>
</dbReference>
<dbReference type="Gene3D" id="3.30.1370.140">
    <property type="entry name" value="HupH hydrogenase expression protein, C-terminal domain"/>
    <property type="match status" value="1"/>
</dbReference>
<dbReference type="AlphaFoldDB" id="A0A8J2FPT4"/>
<protein>
    <submittedName>
        <fullName evidence="1">Uncharacterized protein</fullName>
    </submittedName>
</protein>
<evidence type="ECO:0000313" key="1">
    <source>
        <dbReference type="EMBL" id="CAF0704990.1"/>
    </source>
</evidence>
<keyword evidence="2" id="KW-1185">Reference proteome</keyword>
<sequence>MENGWSVQEPPGVCDAFCPIVLCATPFGTLGQEKKGLRSAGRDVVYALWEGLARVAQGKQNYFRIDLHEYQPEVKARVWDLLEPTQTVLYYPGPPVWGARGSRFPGVWLVAQEDAPRGSVNHWIEVGSIPKGWMDFIEKEGNGRSELPASKPNWIRGLLCVLAEGVKEALDKETGWQLDLSPWIVSEAELSVLMQIIGKGPLFAQSGAGWNRLSAFSSRWPRLWWVRKRGPEGRGELSFEIGMAPRFLWVDRERLWKSAMSFEEVWKACQESLG</sequence>
<reference evidence="1" key="1">
    <citation type="submission" date="2021-02" db="EMBL/GenBank/DDBJ databases">
        <authorList>
            <person name="Cremers G."/>
            <person name="Picone N."/>
        </authorList>
    </citation>
    <scope>NUCLEOTIDE SEQUENCE</scope>
    <source>
        <strain evidence="1">PQ17</strain>
    </source>
</reference>
<evidence type="ECO:0000313" key="2">
    <source>
        <dbReference type="Proteomes" id="UP000663859"/>
    </source>
</evidence>
<proteinExistence type="predicted"/>